<gene>
    <name evidence="1" type="ORF">UFOVP204_69</name>
</gene>
<dbReference type="EMBL" id="LR798257">
    <property type="protein sequence ID" value="CAB5218187.1"/>
    <property type="molecule type" value="Genomic_DNA"/>
</dbReference>
<protein>
    <submittedName>
        <fullName evidence="1">Uncharacterized protein</fullName>
    </submittedName>
</protein>
<organism evidence="1">
    <name type="scientific">uncultured Caudovirales phage</name>
    <dbReference type="NCBI Taxonomy" id="2100421"/>
    <lineage>
        <taxon>Viruses</taxon>
        <taxon>Duplodnaviria</taxon>
        <taxon>Heunggongvirae</taxon>
        <taxon>Uroviricota</taxon>
        <taxon>Caudoviricetes</taxon>
        <taxon>Peduoviridae</taxon>
        <taxon>Maltschvirus</taxon>
        <taxon>Maltschvirus maltsch</taxon>
    </lineage>
</organism>
<proteinExistence type="predicted"/>
<reference evidence="1" key="1">
    <citation type="submission" date="2020-05" db="EMBL/GenBank/DDBJ databases">
        <authorList>
            <person name="Chiriac C."/>
            <person name="Salcher M."/>
            <person name="Ghai R."/>
            <person name="Kavagutti S V."/>
        </authorList>
    </citation>
    <scope>NUCLEOTIDE SEQUENCE</scope>
</reference>
<evidence type="ECO:0000313" key="1">
    <source>
        <dbReference type="EMBL" id="CAB5218187.1"/>
    </source>
</evidence>
<sequence length="113" mass="12708">MLRPVYKDNDQFSCRDLYLHATSAPSGFKIWAACHEIAHLLIDKNISYGDSALSPNRIFAQSDNVEQLKVRIDDKLNRVKNNQGYAGDNDIDDLIGYLILLKIAVDKNSIEGV</sequence>
<name>A0A6J7WKF9_9CAUD</name>
<accession>A0A6J7WKF9</accession>